<dbReference type="InterPro" id="IPR036397">
    <property type="entry name" value="RNaseH_sf"/>
</dbReference>
<evidence type="ECO:0000313" key="4">
    <source>
        <dbReference type="Proteomes" id="UP000738376"/>
    </source>
</evidence>
<feature type="domain" description="Tc1-like transposase DDE" evidence="2">
    <location>
        <begin position="10"/>
        <end position="125"/>
    </location>
</feature>
<protein>
    <submittedName>
        <fullName evidence="3">Transposase</fullName>
    </submittedName>
</protein>
<dbReference type="InterPro" id="IPR038717">
    <property type="entry name" value="Tc1-like_DDE_dom"/>
</dbReference>
<keyword evidence="4" id="KW-1185">Reference proteome</keyword>
<dbReference type="Gene3D" id="3.30.420.10">
    <property type="entry name" value="Ribonuclease H-like superfamily/Ribonuclease H"/>
    <property type="match status" value="1"/>
</dbReference>
<dbReference type="Pfam" id="PF13358">
    <property type="entry name" value="DDE_3"/>
    <property type="match status" value="1"/>
</dbReference>
<gene>
    <name evidence="3" type="ORF">HC246_22695</name>
</gene>
<reference evidence="3 4" key="1">
    <citation type="submission" date="2020-03" db="EMBL/GenBank/DDBJ databases">
        <title>Draft Genome Sequence of 2-Methylisoborneol Producing Pseudanabaena yagii Strain GIHE-NHR1 Isolated from North Han River in South Korea.</title>
        <authorList>
            <person name="Jeong J."/>
        </authorList>
    </citation>
    <scope>NUCLEOTIDE SEQUENCE [LARGE SCALE GENOMIC DNA]</scope>
    <source>
        <strain evidence="3 4">GIHE-NHR1</strain>
    </source>
</reference>
<comment type="caution">
    <text evidence="3">The sequence shown here is derived from an EMBL/GenBank/DDBJ whole genome shotgun (WGS) entry which is preliminary data.</text>
</comment>
<dbReference type="PANTHER" id="PTHR46564:SF1">
    <property type="entry name" value="TRANSPOSASE"/>
    <property type="match status" value="1"/>
</dbReference>
<evidence type="ECO:0000256" key="1">
    <source>
        <dbReference type="SAM" id="Phobius"/>
    </source>
</evidence>
<dbReference type="RefSeq" id="WP_169365701.1">
    <property type="nucleotide sequence ID" value="NZ_JAAVJL010000004.1"/>
</dbReference>
<keyword evidence="1" id="KW-0472">Membrane</keyword>
<dbReference type="Proteomes" id="UP000738376">
    <property type="component" value="Unassembled WGS sequence"/>
</dbReference>
<keyword evidence="1" id="KW-0812">Transmembrane</keyword>
<dbReference type="PANTHER" id="PTHR46564">
    <property type="entry name" value="TRANSPOSASE"/>
    <property type="match status" value="1"/>
</dbReference>
<sequence length="125" mass="13700">MMWAIETNNLVFIDESGTNLNMARTYARSKKGTRAHGCNPHNKGKNLTIIAAITITGVIAALSFFGSNNAVTFLFYVTEVLVPQLNDTMVVVIDNLNLHCSDEVKTAIEHTGAKLIFLPTYSPDL</sequence>
<proteinExistence type="predicted"/>
<organism evidence="3 4">
    <name type="scientific">Pseudanabaena yagii GIHE-NHR1</name>
    <dbReference type="NCBI Taxonomy" id="2722753"/>
    <lineage>
        <taxon>Bacteria</taxon>
        <taxon>Bacillati</taxon>
        <taxon>Cyanobacteriota</taxon>
        <taxon>Cyanophyceae</taxon>
        <taxon>Pseudanabaenales</taxon>
        <taxon>Pseudanabaenaceae</taxon>
        <taxon>Pseudanabaena</taxon>
        <taxon>Pseudanabaena yagii</taxon>
    </lineage>
</organism>
<evidence type="ECO:0000313" key="3">
    <source>
        <dbReference type="EMBL" id="NMF60756.1"/>
    </source>
</evidence>
<keyword evidence="1" id="KW-1133">Transmembrane helix</keyword>
<accession>A0ABX1LZ91</accession>
<dbReference type="EMBL" id="JAAVJL010000004">
    <property type="protein sequence ID" value="NMF60756.1"/>
    <property type="molecule type" value="Genomic_DNA"/>
</dbReference>
<evidence type="ECO:0000259" key="2">
    <source>
        <dbReference type="Pfam" id="PF13358"/>
    </source>
</evidence>
<feature type="transmembrane region" description="Helical" evidence="1">
    <location>
        <begin position="47"/>
        <end position="66"/>
    </location>
</feature>
<name>A0ABX1LZ91_9CYAN</name>